<dbReference type="Proteomes" id="UP000061432">
    <property type="component" value="Chromosome"/>
</dbReference>
<dbReference type="EMBL" id="AP014704">
    <property type="protein sequence ID" value="BAQ47674.1"/>
    <property type="molecule type" value="Genomic_DNA"/>
</dbReference>
<protein>
    <submittedName>
        <fullName evidence="1">Uncharacterized protein</fullName>
    </submittedName>
</protein>
<organism evidence="1 2">
    <name type="scientific">Methylobacterium aquaticum</name>
    <dbReference type="NCBI Taxonomy" id="270351"/>
    <lineage>
        <taxon>Bacteria</taxon>
        <taxon>Pseudomonadati</taxon>
        <taxon>Pseudomonadota</taxon>
        <taxon>Alphaproteobacteria</taxon>
        <taxon>Hyphomicrobiales</taxon>
        <taxon>Methylobacteriaceae</taxon>
        <taxon>Methylobacterium</taxon>
    </lineage>
</organism>
<proteinExistence type="predicted"/>
<accession>A0A0C6FQV3</accession>
<reference evidence="1 2" key="1">
    <citation type="journal article" date="2015" name="Genome Announc.">
        <title>Complete Genome Sequence of Methylobacterium aquaticum Strain 22A, Isolated from Racomitrium japonicum Moss.</title>
        <authorList>
            <person name="Tani A."/>
            <person name="Ogura Y."/>
            <person name="Hayashi T."/>
            <person name="Kimbara K."/>
        </authorList>
    </citation>
    <scope>NUCLEOTIDE SEQUENCE [LARGE SCALE GENOMIC DNA]</scope>
    <source>
        <strain evidence="1 2">MA-22A</strain>
    </source>
</reference>
<gene>
    <name evidence="1" type="ORF">Maq22A_c23645</name>
</gene>
<dbReference type="AlphaFoldDB" id="A0A0C6FQV3"/>
<reference evidence="2" key="2">
    <citation type="submission" date="2015-01" db="EMBL/GenBank/DDBJ databases">
        <title>Complete genome sequence of Methylobacterium aquaticum strain 22A.</title>
        <authorList>
            <person name="Tani A."/>
            <person name="Ogura Y."/>
            <person name="Hayashi T."/>
        </authorList>
    </citation>
    <scope>NUCLEOTIDE SEQUENCE [LARGE SCALE GENOMIC DNA]</scope>
    <source>
        <strain evidence="2">MA-22A</strain>
    </source>
</reference>
<sequence>MPSLEDIVAAAAGEERDALRRAMAEDLEAVRRGRGGPGFVRAATPADLARALGRDRRAHAGLVAPAGRRRWRQVRPSA</sequence>
<dbReference type="KEGG" id="maqu:Maq22A_c23645"/>
<evidence type="ECO:0000313" key="1">
    <source>
        <dbReference type="EMBL" id="BAQ47674.1"/>
    </source>
</evidence>
<evidence type="ECO:0000313" key="2">
    <source>
        <dbReference type="Proteomes" id="UP000061432"/>
    </source>
</evidence>
<name>A0A0C6FQV3_9HYPH</name>